<accession>A0AAV4SEE1</accession>
<reference evidence="1 2" key="1">
    <citation type="submission" date="2021-06" db="EMBL/GenBank/DDBJ databases">
        <title>Caerostris extrusa draft genome.</title>
        <authorList>
            <person name="Kono N."/>
            <person name="Arakawa K."/>
        </authorList>
    </citation>
    <scope>NUCLEOTIDE SEQUENCE [LARGE SCALE GENOMIC DNA]</scope>
</reference>
<keyword evidence="2" id="KW-1185">Reference proteome</keyword>
<evidence type="ECO:0000313" key="1">
    <source>
        <dbReference type="EMBL" id="GIY32813.1"/>
    </source>
</evidence>
<organism evidence="1 2">
    <name type="scientific">Caerostris extrusa</name>
    <name type="common">Bark spider</name>
    <name type="synonym">Caerostris bankana</name>
    <dbReference type="NCBI Taxonomy" id="172846"/>
    <lineage>
        <taxon>Eukaryota</taxon>
        <taxon>Metazoa</taxon>
        <taxon>Ecdysozoa</taxon>
        <taxon>Arthropoda</taxon>
        <taxon>Chelicerata</taxon>
        <taxon>Arachnida</taxon>
        <taxon>Araneae</taxon>
        <taxon>Araneomorphae</taxon>
        <taxon>Entelegynae</taxon>
        <taxon>Araneoidea</taxon>
        <taxon>Araneidae</taxon>
        <taxon>Caerostris</taxon>
    </lineage>
</organism>
<protein>
    <submittedName>
        <fullName evidence="1">Uncharacterized protein</fullName>
    </submittedName>
</protein>
<evidence type="ECO:0000313" key="2">
    <source>
        <dbReference type="Proteomes" id="UP001054945"/>
    </source>
</evidence>
<dbReference type="AlphaFoldDB" id="A0AAV4SEE1"/>
<sequence length="94" mass="10964">MNTYGRRNTATVFKSLLRIELLCERAMSSYGNIVRYCWENLSHSIENQQLVNLKVVSRTNKFGTTALRDMTYRNGVLPYRCQQSKSNQAFSSFR</sequence>
<dbReference type="Proteomes" id="UP001054945">
    <property type="component" value="Unassembled WGS sequence"/>
</dbReference>
<comment type="caution">
    <text evidence="1">The sequence shown here is derived from an EMBL/GenBank/DDBJ whole genome shotgun (WGS) entry which is preliminary data.</text>
</comment>
<proteinExistence type="predicted"/>
<gene>
    <name evidence="1" type="ORF">CEXT_418481</name>
</gene>
<dbReference type="EMBL" id="BPLR01009549">
    <property type="protein sequence ID" value="GIY32813.1"/>
    <property type="molecule type" value="Genomic_DNA"/>
</dbReference>
<name>A0AAV4SEE1_CAEEX</name>